<organism evidence="1 2">
    <name type="scientific">Streptantibioticus silvisoli</name>
    <dbReference type="NCBI Taxonomy" id="2705255"/>
    <lineage>
        <taxon>Bacteria</taxon>
        <taxon>Bacillati</taxon>
        <taxon>Actinomycetota</taxon>
        <taxon>Actinomycetes</taxon>
        <taxon>Kitasatosporales</taxon>
        <taxon>Streptomycetaceae</taxon>
        <taxon>Streptantibioticus</taxon>
    </lineage>
</organism>
<dbReference type="Proteomes" id="UP001156398">
    <property type="component" value="Unassembled WGS sequence"/>
</dbReference>
<protein>
    <submittedName>
        <fullName evidence="1">Inositol monophosphatase family protein</fullName>
    </submittedName>
</protein>
<dbReference type="PANTHER" id="PTHR20854:SF4">
    <property type="entry name" value="INOSITOL-1-MONOPHOSPHATASE-RELATED"/>
    <property type="match status" value="1"/>
</dbReference>
<reference evidence="1 2" key="1">
    <citation type="submission" date="2023-05" db="EMBL/GenBank/DDBJ databases">
        <title>Streptantibioticus silvisoli sp. nov., acidotolerant actinomycetes 1 from pine litter.</title>
        <authorList>
            <person name="Swiecimska M."/>
            <person name="Golinska P."/>
            <person name="Sangal V."/>
            <person name="Wachnowicz B."/>
            <person name="Goodfellow M."/>
        </authorList>
    </citation>
    <scope>NUCLEOTIDE SEQUENCE [LARGE SCALE GENOMIC DNA]</scope>
    <source>
        <strain evidence="1 2">SL54</strain>
    </source>
</reference>
<evidence type="ECO:0000313" key="2">
    <source>
        <dbReference type="Proteomes" id="UP001156398"/>
    </source>
</evidence>
<dbReference type="Gene3D" id="3.30.540.10">
    <property type="entry name" value="Fructose-1,6-Bisphosphatase, subunit A, domain 1"/>
    <property type="match status" value="1"/>
</dbReference>
<dbReference type="EMBL" id="JAAGKO020000062">
    <property type="protein sequence ID" value="MDI5966841.1"/>
    <property type="molecule type" value="Genomic_DNA"/>
</dbReference>
<evidence type="ECO:0000313" key="1">
    <source>
        <dbReference type="EMBL" id="MDI5966841.1"/>
    </source>
</evidence>
<dbReference type="PRINTS" id="PR00377">
    <property type="entry name" value="IMPHPHTASES"/>
</dbReference>
<dbReference type="SUPFAM" id="SSF56655">
    <property type="entry name" value="Carbohydrate phosphatase"/>
    <property type="match status" value="1"/>
</dbReference>
<name>A0ABT6W7W1_9ACTN</name>
<comment type="caution">
    <text evidence="1">The sequence shown here is derived from an EMBL/GenBank/DDBJ whole genome shotgun (WGS) entry which is preliminary data.</text>
</comment>
<dbReference type="RefSeq" id="WP_271322365.1">
    <property type="nucleotide sequence ID" value="NZ_JAAGKO020000062.1"/>
</dbReference>
<dbReference type="PANTHER" id="PTHR20854">
    <property type="entry name" value="INOSITOL MONOPHOSPHATASE"/>
    <property type="match status" value="1"/>
</dbReference>
<dbReference type="Gene3D" id="3.40.190.80">
    <property type="match status" value="1"/>
</dbReference>
<gene>
    <name evidence="1" type="ORF">POF43_029620</name>
</gene>
<proteinExistence type="predicted"/>
<sequence>MTLLENVMRKVDSGLAEVLGDIGKEMRRRVREYDGLGSLRVRDDGDTTHSFDVFSESAILTYLKSTGLGFRFNSEESAPVDIGHDQDFTIIVDPLDGSSMLARGYPLASVAVTILRSEDNSPVLSRILEVFTNVQYAASDGEATRNGKPVVPSGTTALSDAFLVTYSATESRMASAAFRRICRTPPRLTLNYGGPLDLAKVGSGQCDLALELHKGFPPRDYIPGLHFARTAGAVAAQPDGSPVPYLTGPDDRMRFIVAGNRALLNAALNAYAGDAPGHRVSGP</sequence>
<dbReference type="InterPro" id="IPR000760">
    <property type="entry name" value="Inositol_monophosphatase-like"/>
</dbReference>
<keyword evidence="2" id="KW-1185">Reference proteome</keyword>
<dbReference type="Pfam" id="PF00459">
    <property type="entry name" value="Inositol_P"/>
    <property type="match status" value="1"/>
</dbReference>
<accession>A0ABT6W7W1</accession>